<dbReference type="InterPro" id="IPR010666">
    <property type="entry name" value="Znf_GRF"/>
</dbReference>
<reference evidence="5 6" key="1">
    <citation type="journal article" date="2017" name="Nat. Commun.">
        <title>Genome assembly with in vitro proximity ligation data and whole-genome triplication in lettuce.</title>
        <authorList>
            <person name="Reyes-Chin-Wo S."/>
            <person name="Wang Z."/>
            <person name="Yang X."/>
            <person name="Kozik A."/>
            <person name="Arikit S."/>
            <person name="Song C."/>
            <person name="Xia L."/>
            <person name="Froenicke L."/>
            <person name="Lavelle D.O."/>
            <person name="Truco M.J."/>
            <person name="Xia R."/>
            <person name="Zhu S."/>
            <person name="Xu C."/>
            <person name="Xu H."/>
            <person name="Xu X."/>
            <person name="Cox K."/>
            <person name="Korf I."/>
            <person name="Meyers B.C."/>
            <person name="Michelmore R.W."/>
        </authorList>
    </citation>
    <scope>NUCLEOTIDE SEQUENCE [LARGE SCALE GENOMIC DNA]</scope>
    <source>
        <strain evidence="6">cv. Salinas</strain>
        <tissue evidence="5">Seedlings</tissue>
    </source>
</reference>
<proteinExistence type="predicted"/>
<sequence>MLSSSSSNIRRSYYGDTIGMWISWTRKNPSRRFFGCPNYMDEEKDCGYFRWIDPPLLNKWYIEKIYELGVVANDGVVLPFNNHVNEVEILVNDSNALEAANQIAMPVNAHIHANVLGF</sequence>
<name>A0A9R1W1Y3_LACSA</name>
<feature type="domain" description="GRF-type" evidence="4">
    <location>
        <begin position="25"/>
        <end position="53"/>
    </location>
</feature>
<keyword evidence="2" id="KW-0863">Zinc-finger</keyword>
<evidence type="ECO:0000313" key="6">
    <source>
        <dbReference type="Proteomes" id="UP000235145"/>
    </source>
</evidence>
<evidence type="ECO:0000256" key="3">
    <source>
        <dbReference type="ARBA" id="ARBA00022833"/>
    </source>
</evidence>
<dbReference type="Proteomes" id="UP000235145">
    <property type="component" value="Unassembled WGS sequence"/>
</dbReference>
<dbReference type="Pfam" id="PF06839">
    <property type="entry name" value="Zn_ribbon_GRF"/>
    <property type="match status" value="1"/>
</dbReference>
<organism evidence="5 6">
    <name type="scientific">Lactuca sativa</name>
    <name type="common">Garden lettuce</name>
    <dbReference type="NCBI Taxonomy" id="4236"/>
    <lineage>
        <taxon>Eukaryota</taxon>
        <taxon>Viridiplantae</taxon>
        <taxon>Streptophyta</taxon>
        <taxon>Embryophyta</taxon>
        <taxon>Tracheophyta</taxon>
        <taxon>Spermatophyta</taxon>
        <taxon>Magnoliopsida</taxon>
        <taxon>eudicotyledons</taxon>
        <taxon>Gunneridae</taxon>
        <taxon>Pentapetalae</taxon>
        <taxon>asterids</taxon>
        <taxon>campanulids</taxon>
        <taxon>Asterales</taxon>
        <taxon>Asteraceae</taxon>
        <taxon>Cichorioideae</taxon>
        <taxon>Cichorieae</taxon>
        <taxon>Lactucinae</taxon>
        <taxon>Lactuca</taxon>
    </lineage>
</organism>
<comment type="caution">
    <text evidence="5">The sequence shown here is derived from an EMBL/GenBank/DDBJ whole genome shotgun (WGS) entry which is preliminary data.</text>
</comment>
<protein>
    <recommendedName>
        <fullName evidence="4">GRF-type domain-containing protein</fullName>
    </recommendedName>
</protein>
<dbReference type="PANTHER" id="PTHR33248">
    <property type="entry name" value="ZINC ION-BINDING PROTEIN"/>
    <property type="match status" value="1"/>
</dbReference>
<dbReference type="GO" id="GO:0008270">
    <property type="term" value="F:zinc ion binding"/>
    <property type="evidence" value="ECO:0007669"/>
    <property type="project" value="UniProtKB-KW"/>
</dbReference>
<evidence type="ECO:0000256" key="2">
    <source>
        <dbReference type="ARBA" id="ARBA00022771"/>
    </source>
</evidence>
<keyword evidence="3" id="KW-0862">Zinc</keyword>
<evidence type="ECO:0000256" key="1">
    <source>
        <dbReference type="ARBA" id="ARBA00022723"/>
    </source>
</evidence>
<gene>
    <name evidence="5" type="ORF">LSAT_V11C300125960</name>
</gene>
<dbReference type="EMBL" id="NBSK02000003">
    <property type="protein sequence ID" value="KAJ0218257.1"/>
    <property type="molecule type" value="Genomic_DNA"/>
</dbReference>
<keyword evidence="1" id="KW-0479">Metal-binding</keyword>
<evidence type="ECO:0000259" key="4">
    <source>
        <dbReference type="Pfam" id="PF06839"/>
    </source>
</evidence>
<evidence type="ECO:0000313" key="5">
    <source>
        <dbReference type="EMBL" id="KAJ0218257.1"/>
    </source>
</evidence>
<dbReference type="AlphaFoldDB" id="A0A9R1W1Y3"/>
<accession>A0A9R1W1Y3</accession>
<keyword evidence="6" id="KW-1185">Reference proteome</keyword>